<dbReference type="PRINTS" id="PR01338">
    <property type="entry name" value="TYPE3OMKPROT"/>
</dbReference>
<dbReference type="InterPro" id="IPR003282">
    <property type="entry name" value="T3SS_SctJ"/>
</dbReference>
<dbReference type="Gene3D" id="3.30.300.30">
    <property type="match status" value="1"/>
</dbReference>
<dbReference type="Pfam" id="PF01514">
    <property type="entry name" value="YscJ_FliF"/>
    <property type="match status" value="1"/>
</dbReference>
<evidence type="ECO:0000256" key="2">
    <source>
        <dbReference type="ARBA" id="ARBA00009509"/>
    </source>
</evidence>
<dbReference type="PROSITE" id="PS51257">
    <property type="entry name" value="PROKAR_LIPOPROTEIN"/>
    <property type="match status" value="1"/>
</dbReference>
<keyword evidence="6 8" id="KW-0998">Cell outer membrane</keyword>
<name>A0ABY8P5H6_9GAMM</name>
<dbReference type="PANTHER" id="PTHR30046:SF2">
    <property type="entry name" value="YOP PROTEINS TRANSLOCATION LIPOPROTEIN J"/>
    <property type="match status" value="1"/>
</dbReference>
<evidence type="ECO:0000256" key="5">
    <source>
        <dbReference type="ARBA" id="ARBA00023139"/>
    </source>
</evidence>
<dbReference type="EMBL" id="CP123759">
    <property type="protein sequence ID" value="WGO84309.1"/>
    <property type="molecule type" value="Genomic_DNA"/>
</dbReference>
<protein>
    <recommendedName>
        <fullName evidence="8">Lipoprotein</fullName>
    </recommendedName>
</protein>
<keyword evidence="3 8" id="KW-0732">Signal</keyword>
<evidence type="ECO:0000313" key="10">
    <source>
        <dbReference type="EMBL" id="WGO84309.1"/>
    </source>
</evidence>
<feature type="transmembrane region" description="Helical" evidence="8">
    <location>
        <begin position="214"/>
        <end position="235"/>
    </location>
</feature>
<organism evidence="10 11">
    <name type="scientific">Arsenophonus apicola</name>
    <dbReference type="NCBI Taxonomy" id="2879119"/>
    <lineage>
        <taxon>Bacteria</taxon>
        <taxon>Pseudomonadati</taxon>
        <taxon>Pseudomonadota</taxon>
        <taxon>Gammaproteobacteria</taxon>
        <taxon>Enterobacterales</taxon>
        <taxon>Morganellaceae</taxon>
        <taxon>Arsenophonus</taxon>
    </lineage>
</organism>
<gene>
    <name evidence="10" type="primary">sctJ</name>
    <name evidence="10" type="ORF">QG404_05300</name>
</gene>
<evidence type="ECO:0000256" key="6">
    <source>
        <dbReference type="ARBA" id="ARBA00023237"/>
    </source>
</evidence>
<dbReference type="InterPro" id="IPR043427">
    <property type="entry name" value="YscJ/FliF"/>
</dbReference>
<evidence type="ECO:0000256" key="8">
    <source>
        <dbReference type="RuleBase" id="RU364102"/>
    </source>
</evidence>
<evidence type="ECO:0000256" key="3">
    <source>
        <dbReference type="ARBA" id="ARBA00022729"/>
    </source>
</evidence>
<keyword evidence="8" id="KW-1133">Transmembrane helix</keyword>
<reference evidence="10 11" key="1">
    <citation type="submission" date="2023-04" db="EMBL/GenBank/DDBJ databases">
        <title>Genome dynamics across the evolutionary transition to endosymbiosis.</title>
        <authorList>
            <person name="Siozios S."/>
            <person name="Nadal-Jimenez P."/>
            <person name="Azagi T."/>
            <person name="Sprong H."/>
            <person name="Frost C.L."/>
            <person name="Parratt S.R."/>
            <person name="Taylor G."/>
            <person name="Brettell L."/>
            <person name="Lew K.C."/>
            <person name="Croft L."/>
            <person name="King K.C."/>
            <person name="Brockhurst M.A."/>
            <person name="Hypsa V."/>
            <person name="Novakova E."/>
            <person name="Darby A.C."/>
            <person name="Hurst G.D.D."/>
        </authorList>
    </citation>
    <scope>NUCLEOTIDE SEQUENCE [LARGE SCALE GENOMIC DNA]</scope>
    <source>
        <strain evidence="11">aApi_AU</strain>
    </source>
</reference>
<keyword evidence="4 8" id="KW-0472">Membrane</keyword>
<dbReference type="Proteomes" id="UP001231859">
    <property type="component" value="Chromosome"/>
</dbReference>
<sequence>MNKTPITLTLLLFLLLTGCKTDLYTGLSQKEANEMYALLRNEGISIHKETDKENTIKLLVDESDIAQATEILKQHGYPREVFFSLKDVFPKDSLISSPVEEQARLNFVKEQALAKTISQIDGVLNARVHVVLPDSNDKNSHSSASVFIKYAPNAQLDNYTPQIKRLINNSIAGLEYDRISVALIPGNEILPSNTFSHDKHFLGIEINKNSYNKFIILICLLIFLLISTNLLQYFLNKRKS</sequence>
<feature type="domain" description="Flagellar M-ring N-terminal" evidence="9">
    <location>
        <begin position="22"/>
        <end position="182"/>
    </location>
</feature>
<dbReference type="RefSeq" id="WP_280939331.1">
    <property type="nucleotide sequence ID" value="NZ_CP123759.1"/>
</dbReference>
<comment type="subcellular location">
    <subcellularLocation>
        <location evidence="1">Cell outer membrane</location>
        <topology evidence="1">Lipid-anchor</topology>
    </subcellularLocation>
</comment>
<comment type="similarity">
    <text evidence="2 8">Belongs to the YscJ lipoprotein family.</text>
</comment>
<dbReference type="Gene3D" id="3.30.70.1530">
    <property type="entry name" value="Hypothetical protein rpa1041"/>
    <property type="match status" value="1"/>
</dbReference>
<keyword evidence="7 8" id="KW-0449">Lipoprotein</keyword>
<evidence type="ECO:0000256" key="1">
    <source>
        <dbReference type="ARBA" id="ARBA00004459"/>
    </source>
</evidence>
<keyword evidence="5 8" id="KW-0564">Palmitate</keyword>
<evidence type="ECO:0000259" key="9">
    <source>
        <dbReference type="Pfam" id="PF01514"/>
    </source>
</evidence>
<evidence type="ECO:0000256" key="7">
    <source>
        <dbReference type="ARBA" id="ARBA00023288"/>
    </source>
</evidence>
<accession>A0ABY8P5H6</accession>
<evidence type="ECO:0000256" key="4">
    <source>
        <dbReference type="ARBA" id="ARBA00023136"/>
    </source>
</evidence>
<keyword evidence="11" id="KW-1185">Reference proteome</keyword>
<dbReference type="InterPro" id="IPR045851">
    <property type="entry name" value="AMP-bd_C_sf"/>
</dbReference>
<dbReference type="NCBIfam" id="TIGR02544">
    <property type="entry name" value="III_secr_YscJ"/>
    <property type="match status" value="1"/>
</dbReference>
<keyword evidence="8" id="KW-0812">Transmembrane</keyword>
<dbReference type="InterPro" id="IPR006182">
    <property type="entry name" value="FliF_N_dom"/>
</dbReference>
<proteinExistence type="inferred from homology"/>
<evidence type="ECO:0000313" key="11">
    <source>
        <dbReference type="Proteomes" id="UP001231859"/>
    </source>
</evidence>
<dbReference type="PANTHER" id="PTHR30046">
    <property type="entry name" value="FLAGELLAR M-RING PROTEIN"/>
    <property type="match status" value="1"/>
</dbReference>